<keyword evidence="2" id="KW-0813">Transport</keyword>
<dbReference type="PROSITE" id="PS50850">
    <property type="entry name" value="MFS"/>
    <property type="match status" value="1"/>
</dbReference>
<organism evidence="9 10">
    <name type="scientific">Neomesorhizobium albiziae</name>
    <dbReference type="NCBI Taxonomy" id="335020"/>
    <lineage>
        <taxon>Bacteria</taxon>
        <taxon>Pseudomonadati</taxon>
        <taxon>Pseudomonadota</taxon>
        <taxon>Alphaproteobacteria</taxon>
        <taxon>Hyphomicrobiales</taxon>
        <taxon>Phyllobacteriaceae</taxon>
        <taxon>Neomesorhizobium</taxon>
    </lineage>
</organism>
<evidence type="ECO:0000256" key="2">
    <source>
        <dbReference type="ARBA" id="ARBA00022448"/>
    </source>
</evidence>
<dbReference type="InterPro" id="IPR047200">
    <property type="entry name" value="MFS_YcaD-like"/>
</dbReference>
<dbReference type="Pfam" id="PF07690">
    <property type="entry name" value="MFS_1"/>
    <property type="match status" value="1"/>
</dbReference>
<feature type="transmembrane region" description="Helical" evidence="7">
    <location>
        <begin position="339"/>
        <end position="358"/>
    </location>
</feature>
<keyword evidence="4 7" id="KW-0812">Transmembrane</keyword>
<dbReference type="AlphaFoldDB" id="A0A1I4CA49"/>
<keyword evidence="6 7" id="KW-0472">Membrane</keyword>
<feature type="transmembrane region" description="Helical" evidence="7">
    <location>
        <begin position="142"/>
        <end position="163"/>
    </location>
</feature>
<dbReference type="InterPro" id="IPR036259">
    <property type="entry name" value="MFS_trans_sf"/>
</dbReference>
<feature type="transmembrane region" description="Helical" evidence="7">
    <location>
        <begin position="109"/>
        <end position="130"/>
    </location>
</feature>
<sequence>MNGSFAPDGVAPTEMRWLSISAAIASISVVGIAIGLGVPLLSIILETRGHSASMIGLNTAVAGLASIAAAPLATPLAVRFGVVWTMLAMIVAGAFAFIGFYFAPSFWMWFPLRVVLHMALTTLFILSEFWISTSAPPERRGFVLGIYATVLSLGFAFGPFLFAHLGSGGFMPFGVTFVLVLLAALPVLAAWRESPAIHAEEGEASSFISYIWLVPTATAAVLVFGAVETGGFALFPVYGNRIGYSEADAALLLTMIGLGNVMLQIPLGIISDRIHDRRLLLAACAAIGFAGMLVLPLIANNWHLTAAMLFLWGGVVAGLYTIGLAHLGSRLTGRDLASANAAFVFCYGFGMLIGPQAIGIGMDLFGPPGFAYALTMFFVAYLLLVLLRVMAKRSRT</sequence>
<dbReference type="SUPFAM" id="SSF103473">
    <property type="entry name" value="MFS general substrate transporter"/>
    <property type="match status" value="1"/>
</dbReference>
<feature type="transmembrane region" description="Helical" evidence="7">
    <location>
        <begin position="305"/>
        <end position="327"/>
    </location>
</feature>
<dbReference type="GO" id="GO:0005886">
    <property type="term" value="C:plasma membrane"/>
    <property type="evidence" value="ECO:0007669"/>
    <property type="project" value="UniProtKB-SubCell"/>
</dbReference>
<comment type="subcellular location">
    <subcellularLocation>
        <location evidence="1">Cell membrane</location>
        <topology evidence="1">Multi-pass membrane protein</topology>
    </subcellularLocation>
</comment>
<dbReference type="PANTHER" id="PTHR23521:SF2">
    <property type="entry name" value="TRANSPORTER MFS SUPERFAMILY"/>
    <property type="match status" value="1"/>
</dbReference>
<feature type="transmembrane region" description="Helical" evidence="7">
    <location>
        <begin position="80"/>
        <end position="103"/>
    </location>
</feature>
<evidence type="ECO:0000256" key="7">
    <source>
        <dbReference type="SAM" id="Phobius"/>
    </source>
</evidence>
<evidence type="ECO:0000256" key="4">
    <source>
        <dbReference type="ARBA" id="ARBA00022692"/>
    </source>
</evidence>
<accession>A0A1I4CA49</accession>
<keyword evidence="10" id="KW-1185">Reference proteome</keyword>
<feature type="transmembrane region" description="Helical" evidence="7">
    <location>
        <begin position="249"/>
        <end position="267"/>
    </location>
</feature>
<dbReference type="Gene3D" id="1.20.1250.20">
    <property type="entry name" value="MFS general substrate transporter like domains"/>
    <property type="match status" value="2"/>
</dbReference>
<feature type="transmembrane region" description="Helical" evidence="7">
    <location>
        <begin position="279"/>
        <end position="299"/>
    </location>
</feature>
<dbReference type="RefSeq" id="WP_244621786.1">
    <property type="nucleotide sequence ID" value="NZ_BSPE01000004.1"/>
</dbReference>
<reference evidence="9 10" key="1">
    <citation type="submission" date="2016-10" db="EMBL/GenBank/DDBJ databases">
        <authorList>
            <person name="Varghese N."/>
            <person name="Submissions S."/>
        </authorList>
    </citation>
    <scope>NUCLEOTIDE SEQUENCE [LARGE SCALE GENOMIC DNA]</scope>
    <source>
        <strain evidence="9 10">DSM 21822</strain>
    </source>
</reference>
<feature type="transmembrane region" description="Helical" evidence="7">
    <location>
        <begin position="20"/>
        <end position="45"/>
    </location>
</feature>
<evidence type="ECO:0000313" key="10">
    <source>
        <dbReference type="Proteomes" id="UP000323300"/>
    </source>
</evidence>
<evidence type="ECO:0000259" key="8">
    <source>
        <dbReference type="PROSITE" id="PS50850"/>
    </source>
</evidence>
<feature type="domain" description="Major facilitator superfamily (MFS) profile" evidence="8">
    <location>
        <begin position="19"/>
        <end position="392"/>
    </location>
</feature>
<keyword evidence="3" id="KW-1003">Cell membrane</keyword>
<evidence type="ECO:0000256" key="1">
    <source>
        <dbReference type="ARBA" id="ARBA00004651"/>
    </source>
</evidence>
<keyword evidence="5 7" id="KW-1133">Transmembrane helix</keyword>
<feature type="transmembrane region" description="Helical" evidence="7">
    <location>
        <begin position="51"/>
        <end position="73"/>
    </location>
</feature>
<dbReference type="InterPro" id="IPR020846">
    <property type="entry name" value="MFS_dom"/>
</dbReference>
<dbReference type="EMBL" id="FOSL01000012">
    <property type="protein sequence ID" value="SFK76941.1"/>
    <property type="molecule type" value="Genomic_DNA"/>
</dbReference>
<feature type="transmembrane region" description="Helical" evidence="7">
    <location>
        <begin position="212"/>
        <end position="237"/>
    </location>
</feature>
<evidence type="ECO:0000256" key="6">
    <source>
        <dbReference type="ARBA" id="ARBA00023136"/>
    </source>
</evidence>
<gene>
    <name evidence="9" type="ORF">SAMN04488498_11260</name>
</gene>
<evidence type="ECO:0000256" key="3">
    <source>
        <dbReference type="ARBA" id="ARBA00022475"/>
    </source>
</evidence>
<dbReference type="GO" id="GO:0022857">
    <property type="term" value="F:transmembrane transporter activity"/>
    <property type="evidence" value="ECO:0007669"/>
    <property type="project" value="InterPro"/>
</dbReference>
<protein>
    <submittedName>
        <fullName evidence="9">Predicted arabinose efflux permease, MFS family</fullName>
    </submittedName>
</protein>
<proteinExistence type="predicted"/>
<feature type="transmembrane region" description="Helical" evidence="7">
    <location>
        <begin position="370"/>
        <end position="391"/>
    </location>
</feature>
<dbReference type="InterPro" id="IPR011701">
    <property type="entry name" value="MFS"/>
</dbReference>
<name>A0A1I4CA49_9HYPH</name>
<dbReference type="Proteomes" id="UP000323300">
    <property type="component" value="Unassembled WGS sequence"/>
</dbReference>
<evidence type="ECO:0000256" key="5">
    <source>
        <dbReference type="ARBA" id="ARBA00022989"/>
    </source>
</evidence>
<evidence type="ECO:0000313" key="9">
    <source>
        <dbReference type="EMBL" id="SFK76941.1"/>
    </source>
</evidence>
<feature type="transmembrane region" description="Helical" evidence="7">
    <location>
        <begin position="169"/>
        <end position="191"/>
    </location>
</feature>
<dbReference type="PANTHER" id="PTHR23521">
    <property type="entry name" value="TRANSPORTER MFS SUPERFAMILY"/>
    <property type="match status" value="1"/>
</dbReference>
<dbReference type="CDD" id="cd17477">
    <property type="entry name" value="MFS_YcaD_like"/>
    <property type="match status" value="1"/>
</dbReference>